<sequence length="407" mass="44303">MPKGYPAQAGLTIDYPVSAVEDTAHASGYLLAAVRDCLEVSICLLDGRAQPEQLRRLEEEAARWACADIPIVTILRVVHDGVRLGIELAGGRASTEAGDLGAVDTDRVLGLLGTVTAAVARGYTRQLHTAAHQHHTAMRALASALLEGQPTSILARHNGIEVADEYWILAVAVPRPASAAAQSRVRTERPLRRIRAELAHRSQGAALSILSPSGGTILLPTALADDSTLDEWIAAIARIAEVPVTATLIRSATPDIPSCAAQAHELLDLVHRLGLRDGLHRFADLALEYQLTRPGPGLEWLSALLDPLDEEPELLETLRCHVANGMNRRRTAQTLYLHPNTVDNRLKRIAQIIGLDATQSSGLWYLRSALIARRHRAAAPKRVRREPPTGPELPRQLREVARHKHYA</sequence>
<dbReference type="Pfam" id="PF13556">
    <property type="entry name" value="HTH_30"/>
    <property type="match status" value="1"/>
</dbReference>
<dbReference type="Gene3D" id="1.10.10.2840">
    <property type="entry name" value="PucR C-terminal helix-turn-helix domain"/>
    <property type="match status" value="1"/>
</dbReference>
<dbReference type="InterPro" id="IPR051448">
    <property type="entry name" value="CdaR-like_regulators"/>
</dbReference>
<dbReference type="PANTHER" id="PTHR33744">
    <property type="entry name" value="CARBOHYDRATE DIACID REGULATOR"/>
    <property type="match status" value="1"/>
</dbReference>
<keyword evidence="3" id="KW-1185">Reference proteome</keyword>
<gene>
    <name evidence="2" type="ORF">ACH47G_03285</name>
</gene>
<evidence type="ECO:0000313" key="2">
    <source>
        <dbReference type="EMBL" id="MFI2319485.1"/>
    </source>
</evidence>
<dbReference type="InterPro" id="IPR025736">
    <property type="entry name" value="PucR_C-HTH_dom"/>
</dbReference>
<organism evidence="2 3">
    <name type="scientific">Nocardia beijingensis</name>
    <dbReference type="NCBI Taxonomy" id="95162"/>
    <lineage>
        <taxon>Bacteria</taxon>
        <taxon>Bacillati</taxon>
        <taxon>Actinomycetota</taxon>
        <taxon>Actinomycetes</taxon>
        <taxon>Mycobacteriales</taxon>
        <taxon>Nocardiaceae</taxon>
        <taxon>Nocardia</taxon>
    </lineage>
</organism>
<proteinExistence type="predicted"/>
<comment type="caution">
    <text evidence="2">The sequence shown here is derived from an EMBL/GenBank/DDBJ whole genome shotgun (WGS) entry which is preliminary data.</text>
</comment>
<dbReference type="Proteomes" id="UP001611450">
    <property type="component" value="Unassembled WGS sequence"/>
</dbReference>
<evidence type="ECO:0000259" key="1">
    <source>
        <dbReference type="Pfam" id="PF13556"/>
    </source>
</evidence>
<evidence type="ECO:0000313" key="3">
    <source>
        <dbReference type="Proteomes" id="UP001611450"/>
    </source>
</evidence>
<dbReference type="RefSeq" id="WP_396945735.1">
    <property type="nucleotide sequence ID" value="NZ_JBIRXV010000001.1"/>
</dbReference>
<feature type="domain" description="PucR C-terminal helix-turn-helix" evidence="1">
    <location>
        <begin position="314"/>
        <end position="371"/>
    </location>
</feature>
<reference evidence="2 3" key="1">
    <citation type="submission" date="2024-10" db="EMBL/GenBank/DDBJ databases">
        <title>The Natural Products Discovery Center: Release of the First 8490 Sequenced Strains for Exploring Actinobacteria Biosynthetic Diversity.</title>
        <authorList>
            <person name="Kalkreuter E."/>
            <person name="Kautsar S.A."/>
            <person name="Yang D."/>
            <person name="Bader C.D."/>
            <person name="Teijaro C.N."/>
            <person name="Fluegel L."/>
            <person name="Davis C.M."/>
            <person name="Simpson J.R."/>
            <person name="Lauterbach L."/>
            <person name="Steele A.D."/>
            <person name="Gui C."/>
            <person name="Meng S."/>
            <person name="Li G."/>
            <person name="Viehrig K."/>
            <person name="Ye F."/>
            <person name="Su P."/>
            <person name="Kiefer A.F."/>
            <person name="Nichols A."/>
            <person name="Cepeda A.J."/>
            <person name="Yan W."/>
            <person name="Fan B."/>
            <person name="Jiang Y."/>
            <person name="Adhikari A."/>
            <person name="Zheng C.-J."/>
            <person name="Schuster L."/>
            <person name="Cowan T.M."/>
            <person name="Smanski M.J."/>
            <person name="Chevrette M.G."/>
            <person name="De Carvalho L.P.S."/>
            <person name="Shen B."/>
        </authorList>
    </citation>
    <scope>NUCLEOTIDE SEQUENCE [LARGE SCALE GENOMIC DNA]</scope>
    <source>
        <strain evidence="2 3">NPDC019626</strain>
    </source>
</reference>
<dbReference type="PANTHER" id="PTHR33744:SF7">
    <property type="entry name" value="PUCR FAMILY TRANSCRIPTIONAL REGULATOR"/>
    <property type="match status" value="1"/>
</dbReference>
<dbReference type="InterPro" id="IPR042070">
    <property type="entry name" value="PucR_C-HTH_sf"/>
</dbReference>
<protein>
    <submittedName>
        <fullName evidence="2">PucR family transcriptional regulator</fullName>
    </submittedName>
</protein>
<accession>A0ABW7W918</accession>
<name>A0ABW7W918_9NOCA</name>
<dbReference type="EMBL" id="JBIRXV010000001">
    <property type="protein sequence ID" value="MFI2319485.1"/>
    <property type="molecule type" value="Genomic_DNA"/>
</dbReference>